<keyword evidence="3" id="KW-0342">GTP-binding</keyword>
<reference evidence="4" key="1">
    <citation type="submission" date="2021-01" db="EMBL/GenBank/DDBJ databases">
        <authorList>
            <consortium name="Genoscope - CEA"/>
            <person name="William W."/>
        </authorList>
    </citation>
    <scope>NUCLEOTIDE SEQUENCE</scope>
</reference>
<gene>
    <name evidence="4" type="ORF">PSON_ATCC_30995.1.T1630096</name>
</gene>
<evidence type="ECO:0000256" key="1">
    <source>
        <dbReference type="ARBA" id="ARBA00022741"/>
    </source>
</evidence>
<dbReference type="GO" id="GO:0005739">
    <property type="term" value="C:mitochondrion"/>
    <property type="evidence" value="ECO:0007669"/>
    <property type="project" value="TreeGrafter"/>
</dbReference>
<dbReference type="Proteomes" id="UP000692954">
    <property type="component" value="Unassembled WGS sequence"/>
</dbReference>
<evidence type="ECO:0000313" key="4">
    <source>
        <dbReference type="EMBL" id="CAD8125959.1"/>
    </source>
</evidence>
<protein>
    <submittedName>
        <fullName evidence="4">Uncharacterized protein</fullName>
    </submittedName>
</protein>
<keyword evidence="1" id="KW-0547">Nucleotide-binding</keyword>
<evidence type="ECO:0000256" key="2">
    <source>
        <dbReference type="ARBA" id="ARBA00022917"/>
    </source>
</evidence>
<comment type="caution">
    <text evidence="4">The sequence shown here is derived from an EMBL/GenBank/DDBJ whole genome shotgun (WGS) entry which is preliminary data.</text>
</comment>
<keyword evidence="5" id="KW-1185">Reference proteome</keyword>
<dbReference type="GO" id="GO:0032790">
    <property type="term" value="P:ribosome disassembly"/>
    <property type="evidence" value="ECO:0007669"/>
    <property type="project" value="TreeGrafter"/>
</dbReference>
<name>A0A8S1RG67_9CILI</name>
<keyword evidence="2" id="KW-0648">Protein biosynthesis</keyword>
<dbReference type="GO" id="GO:0003924">
    <property type="term" value="F:GTPase activity"/>
    <property type="evidence" value="ECO:0007669"/>
    <property type="project" value="TreeGrafter"/>
</dbReference>
<organism evidence="4 5">
    <name type="scientific">Paramecium sonneborni</name>
    <dbReference type="NCBI Taxonomy" id="65129"/>
    <lineage>
        <taxon>Eukaryota</taxon>
        <taxon>Sar</taxon>
        <taxon>Alveolata</taxon>
        <taxon>Ciliophora</taxon>
        <taxon>Intramacronucleata</taxon>
        <taxon>Oligohymenophorea</taxon>
        <taxon>Peniculida</taxon>
        <taxon>Parameciidae</taxon>
        <taxon>Paramecium</taxon>
    </lineage>
</organism>
<evidence type="ECO:0000313" key="5">
    <source>
        <dbReference type="Proteomes" id="UP000692954"/>
    </source>
</evidence>
<sequence>MLVFIGMVLVQTQQVIDIRFSEICNCSQLVSESDCQRDLYCYWFKNKCETIPCGDFNNTNYICQASRKCYVNYNKSDCSDLTINSNDEDICSRLLSNSSHSCYDQNVWCTNQTGSDYCTLQSLSHCESLTTQQACFYNFGYCAWNSQSNSCTIAICEQLSNNQCGYYPFYCILLNNQCVKAKCSSLPEYFCNYIITGVVENGYQIQVCQYNSEFDRCQDVSTSNLGSDTCYKNTLHTYYWNKNECQKCYDYILLMMIHNAWRSYSQIRDRINQESAERLKNLPTKTQEKITNFWIIANIDAVKITTRERILFYALHDGTTTMDFIPQERQRGIIIRSVAFIIQLSKSQIYTLSIYILQLKQKLKISNIFR</sequence>
<proteinExistence type="predicted"/>
<evidence type="ECO:0000256" key="3">
    <source>
        <dbReference type="ARBA" id="ARBA00023134"/>
    </source>
</evidence>
<dbReference type="PANTHER" id="PTHR43261:SF1">
    <property type="entry name" value="RIBOSOME-RELEASING FACTOR 2, MITOCHONDRIAL"/>
    <property type="match status" value="1"/>
</dbReference>
<dbReference type="GO" id="GO:0032543">
    <property type="term" value="P:mitochondrial translation"/>
    <property type="evidence" value="ECO:0007669"/>
    <property type="project" value="TreeGrafter"/>
</dbReference>
<dbReference type="GO" id="GO:0005525">
    <property type="term" value="F:GTP binding"/>
    <property type="evidence" value="ECO:0007669"/>
    <property type="project" value="UniProtKB-KW"/>
</dbReference>
<dbReference type="EMBL" id="CAJJDN010000163">
    <property type="protein sequence ID" value="CAD8125959.1"/>
    <property type="molecule type" value="Genomic_DNA"/>
</dbReference>
<dbReference type="AlphaFoldDB" id="A0A8S1RG67"/>
<dbReference type="OrthoDB" id="282670at2759"/>
<accession>A0A8S1RG67</accession>
<dbReference type="PANTHER" id="PTHR43261">
    <property type="entry name" value="TRANSLATION ELONGATION FACTOR G-RELATED"/>
    <property type="match status" value="1"/>
</dbReference>